<dbReference type="InterPro" id="IPR011041">
    <property type="entry name" value="Quinoprot_gluc/sorb_DH_b-prop"/>
</dbReference>
<reference evidence="2 3" key="1">
    <citation type="submission" date="2015-07" db="EMBL/GenBank/DDBJ databases">
        <title>Whole genome sequence of Ardenticatena maritima DSM 23922.</title>
        <authorList>
            <person name="Hemp J."/>
            <person name="Ward L.M."/>
            <person name="Pace L.A."/>
            <person name="Fischer W.W."/>
        </authorList>
    </citation>
    <scope>NUCLEOTIDE SEQUENCE [LARGE SCALE GENOMIC DNA]</scope>
    <source>
        <strain evidence="2 3">110S</strain>
    </source>
</reference>
<dbReference type="PANTHER" id="PTHR19328:SF75">
    <property type="entry name" value="ALDOSE SUGAR DEHYDROGENASE YLII"/>
    <property type="match status" value="1"/>
</dbReference>
<evidence type="ECO:0000313" key="3">
    <source>
        <dbReference type="Proteomes" id="UP000050502"/>
    </source>
</evidence>
<dbReference type="AlphaFoldDB" id="A0A0P6XWG3"/>
<dbReference type="EMBL" id="LGKN01000005">
    <property type="protein sequence ID" value="KPL88060.1"/>
    <property type="molecule type" value="Genomic_DNA"/>
</dbReference>
<dbReference type="Gene3D" id="2.120.10.30">
    <property type="entry name" value="TolB, C-terminal domain"/>
    <property type="match status" value="1"/>
</dbReference>
<accession>A0A0P6XWG3</accession>
<dbReference type="Proteomes" id="UP000050502">
    <property type="component" value="Unassembled WGS sequence"/>
</dbReference>
<dbReference type="InterPro" id="IPR012938">
    <property type="entry name" value="Glc/Sorbosone_DH"/>
</dbReference>
<feature type="domain" description="Glucose/Sorbosone dehydrogenase" evidence="1">
    <location>
        <begin position="16"/>
        <end position="341"/>
    </location>
</feature>
<organism evidence="2 3">
    <name type="scientific">Ardenticatena maritima</name>
    <dbReference type="NCBI Taxonomy" id="872965"/>
    <lineage>
        <taxon>Bacteria</taxon>
        <taxon>Bacillati</taxon>
        <taxon>Chloroflexota</taxon>
        <taxon>Ardenticatenia</taxon>
        <taxon>Ardenticatenales</taxon>
        <taxon>Ardenticatenaceae</taxon>
        <taxon>Ardenticatena</taxon>
    </lineage>
</organism>
<protein>
    <recommendedName>
        <fullName evidence="1">Glucose/Sorbosone dehydrogenase domain-containing protein</fullName>
    </recommendedName>
</protein>
<dbReference type="PANTHER" id="PTHR19328">
    <property type="entry name" value="HEDGEHOG-INTERACTING PROTEIN"/>
    <property type="match status" value="1"/>
</dbReference>
<comment type="caution">
    <text evidence="2">The sequence shown here is derived from an EMBL/GenBank/DDBJ whole genome shotgun (WGS) entry which is preliminary data.</text>
</comment>
<name>A0A0P6XWG3_9CHLR</name>
<dbReference type="InterPro" id="IPR011042">
    <property type="entry name" value="6-blade_b-propeller_TolB-like"/>
</dbReference>
<evidence type="ECO:0000313" key="2">
    <source>
        <dbReference type="EMBL" id="KPL88060.1"/>
    </source>
</evidence>
<sequence length="352" mass="38792">MALEPVGSLGEGDLVHMTAIGDGSGRLFLVQRQGYVYEWRNGEIDPTPFLDIHTLVETDFNEQGLLSIAFSPDFAQSREFYVNYTAKSGNGDTIVARYRVGDDGRADPTSAQTILQIDQPAANHNGGLLLFGPDGYLYIGTGDGGAAGDPWNNAERLDTLLGKLLRIDVVGQETYAIPRGNPFDPADGQKAEIWAYGLRNPWRFSFDRLTGDLYIADVGQNKWEEVNFTPAGSRGGLHYGWDTMEGAHCFEPPEGCDTSGKVLPVAEYDHGLGCSVTGGYVYRGTRFPALYGTYFFGDYCSGRIWGLRQQDGQWVLEELLDTTVFISSFAEDEEGELYVLDLRGDVYHLVAE</sequence>
<gene>
    <name evidence="2" type="ORF">SE16_10160</name>
</gene>
<evidence type="ECO:0000259" key="1">
    <source>
        <dbReference type="Pfam" id="PF07995"/>
    </source>
</evidence>
<dbReference type="Pfam" id="PF07995">
    <property type="entry name" value="GSDH"/>
    <property type="match status" value="1"/>
</dbReference>
<dbReference type="PATRIC" id="fig|872965.6.peg.2082"/>
<proteinExistence type="predicted"/>
<dbReference type="SUPFAM" id="SSF50952">
    <property type="entry name" value="Soluble quinoprotein glucose dehydrogenase"/>
    <property type="match status" value="1"/>
</dbReference>